<dbReference type="InParanoid" id="K1QQQ8"/>
<name>K1QQQ8_MAGGI</name>
<dbReference type="AlphaFoldDB" id="K1QQQ8"/>
<protein>
    <submittedName>
        <fullName evidence="1">Uncharacterized protein</fullName>
    </submittedName>
</protein>
<sequence length="259" mass="28501">MSNGADQKPLTWEDPSKRLKIEDSCHQSAVDDSAQSLANLLVLAQTALSYVKDQPSTEESGHGSTVNETHACLYSDITARQGAGDQVSRPAVPHRQLSLLSKYPYKPRTVLRVSPTTREQANLNHSAKSVQGGTIEEHFNQTLPCSSLEDGLQMLAQTALSTLTSPVHTTSSAAPTTTVIKDRPQPSKLEQILLDLNLRTNSLQSQASPELATTDDNYQRQTLYNSLIANWKKQLDDWVRLEGNVLPPTSEMKCVPHFI</sequence>
<organism evidence="1">
    <name type="scientific">Magallana gigas</name>
    <name type="common">Pacific oyster</name>
    <name type="synonym">Crassostrea gigas</name>
    <dbReference type="NCBI Taxonomy" id="29159"/>
    <lineage>
        <taxon>Eukaryota</taxon>
        <taxon>Metazoa</taxon>
        <taxon>Spiralia</taxon>
        <taxon>Lophotrochozoa</taxon>
        <taxon>Mollusca</taxon>
        <taxon>Bivalvia</taxon>
        <taxon>Autobranchia</taxon>
        <taxon>Pteriomorphia</taxon>
        <taxon>Ostreida</taxon>
        <taxon>Ostreoidea</taxon>
        <taxon>Ostreidae</taxon>
        <taxon>Magallana</taxon>
    </lineage>
</organism>
<proteinExistence type="predicted"/>
<accession>K1QQQ8</accession>
<dbReference type="EMBL" id="JH817983">
    <property type="protein sequence ID" value="EKC23846.1"/>
    <property type="molecule type" value="Genomic_DNA"/>
</dbReference>
<gene>
    <name evidence="1" type="ORF">CGI_10007321</name>
</gene>
<dbReference type="HOGENOM" id="CLU_1074602_0_0_1"/>
<evidence type="ECO:0000313" key="1">
    <source>
        <dbReference type="EMBL" id="EKC23846.1"/>
    </source>
</evidence>
<reference evidence="1" key="1">
    <citation type="journal article" date="2012" name="Nature">
        <title>The oyster genome reveals stress adaptation and complexity of shell formation.</title>
        <authorList>
            <person name="Zhang G."/>
            <person name="Fang X."/>
            <person name="Guo X."/>
            <person name="Li L."/>
            <person name="Luo R."/>
            <person name="Xu F."/>
            <person name="Yang P."/>
            <person name="Zhang L."/>
            <person name="Wang X."/>
            <person name="Qi H."/>
            <person name="Xiong Z."/>
            <person name="Que H."/>
            <person name="Xie Y."/>
            <person name="Holland P.W."/>
            <person name="Paps J."/>
            <person name="Zhu Y."/>
            <person name="Wu F."/>
            <person name="Chen Y."/>
            <person name="Wang J."/>
            <person name="Peng C."/>
            <person name="Meng J."/>
            <person name="Yang L."/>
            <person name="Liu J."/>
            <person name="Wen B."/>
            <person name="Zhang N."/>
            <person name="Huang Z."/>
            <person name="Zhu Q."/>
            <person name="Feng Y."/>
            <person name="Mount A."/>
            <person name="Hedgecock D."/>
            <person name="Xu Z."/>
            <person name="Liu Y."/>
            <person name="Domazet-Loso T."/>
            <person name="Du Y."/>
            <person name="Sun X."/>
            <person name="Zhang S."/>
            <person name="Liu B."/>
            <person name="Cheng P."/>
            <person name="Jiang X."/>
            <person name="Li J."/>
            <person name="Fan D."/>
            <person name="Wang W."/>
            <person name="Fu W."/>
            <person name="Wang T."/>
            <person name="Wang B."/>
            <person name="Zhang J."/>
            <person name="Peng Z."/>
            <person name="Li Y."/>
            <person name="Li N."/>
            <person name="Wang J."/>
            <person name="Chen M."/>
            <person name="He Y."/>
            <person name="Tan F."/>
            <person name="Song X."/>
            <person name="Zheng Q."/>
            <person name="Huang R."/>
            <person name="Yang H."/>
            <person name="Du X."/>
            <person name="Chen L."/>
            <person name="Yang M."/>
            <person name="Gaffney P.M."/>
            <person name="Wang S."/>
            <person name="Luo L."/>
            <person name="She Z."/>
            <person name="Ming Y."/>
            <person name="Huang W."/>
            <person name="Zhang S."/>
            <person name="Huang B."/>
            <person name="Zhang Y."/>
            <person name="Qu T."/>
            <person name="Ni P."/>
            <person name="Miao G."/>
            <person name="Wang J."/>
            <person name="Wang Q."/>
            <person name="Steinberg C.E."/>
            <person name="Wang H."/>
            <person name="Li N."/>
            <person name="Qian L."/>
            <person name="Zhang G."/>
            <person name="Li Y."/>
            <person name="Yang H."/>
            <person name="Liu X."/>
            <person name="Wang J."/>
            <person name="Yin Y."/>
            <person name="Wang J."/>
        </authorList>
    </citation>
    <scope>NUCLEOTIDE SEQUENCE [LARGE SCALE GENOMIC DNA]</scope>
    <source>
        <strain evidence="1">05x7-T-G4-1.051#20</strain>
    </source>
</reference>